<sequence>MPRRKRTAGSSSDGTEDSDFSADLEHAEASESTRRRSSTRLTRASLRLSQSSQDNCSSVRSSSPAAGGLDEGLDSAAESAAAAAAAVAASVFSSGRRVTRSQQGAINSAAKKYPLRQSRSSGSDTEANDLKQGADRDETPPRTPTGNAPSSESDIEVSSPSNDLVSSSNDIVVSQEEDERLAKELSLKEAAAHDLSHRPKRRRFHESYNFNMKCPTPGCNSLGHLTGRHERHFSISGCPLYHNLSADECKGKASTREKHTEERTLSHRQDENRHSTRSQAPTERQLRYKEKVTELRRKRNTSLNKEQKEKYMDHRQSHGASREPLLENITSDYDLELFRKAQARASDDLEKLRLAGQVSEGSNMIKTIVFGRYELDTWYHSPYPEEYARLGRLYMCEFCLKYMKSQTILRRHMAKCVWKHPPGDEIYRKGNISVFEVDGKKNKIYCQNLCLLAKLFLDHKTLYYDVEPFLFYVMTEADNTGCHLVGYFSKEKNSFLNYNVSCILTMPQYMRQGYGKMLIDFSYLLSKVEEKVGSPERPLSDLGLISYRSYWKEVLLRYLNNFQGKEISIKEISQETAVNPVDIVSTLQSLQMLKYWKGKHLVLKRQDLIDDWKAKETKRGNGKTIDPAALKWTPPKGT</sequence>
<feature type="compositionally biased region" description="Basic and acidic residues" evidence="26">
    <location>
        <begin position="284"/>
        <end position="295"/>
    </location>
</feature>
<dbReference type="GO" id="GO:0006281">
    <property type="term" value="P:DNA repair"/>
    <property type="evidence" value="ECO:0007669"/>
    <property type="project" value="UniProtKB-KW"/>
</dbReference>
<evidence type="ECO:0000256" key="21">
    <source>
        <dbReference type="ARBA" id="ARBA00023315"/>
    </source>
</evidence>
<keyword evidence="16" id="KW-0007">Acetylation</keyword>
<evidence type="ECO:0000256" key="6">
    <source>
        <dbReference type="ARBA" id="ARBA00022499"/>
    </source>
</evidence>
<keyword evidence="15" id="KW-0156">Chromatin regulator</keyword>
<dbReference type="InterPro" id="IPR002717">
    <property type="entry name" value="HAT_MYST-type"/>
</dbReference>
<dbReference type="GO" id="GO:0036408">
    <property type="term" value="F:histone H3K14 acetyltransferase activity"/>
    <property type="evidence" value="ECO:0007669"/>
    <property type="project" value="UniProtKB-ARBA"/>
</dbReference>
<dbReference type="GO" id="GO:0008270">
    <property type="term" value="F:zinc ion binding"/>
    <property type="evidence" value="ECO:0007669"/>
    <property type="project" value="UniProtKB-KW"/>
</dbReference>
<comment type="subcellular location">
    <subcellularLocation>
        <location evidence="3">Chromosome</location>
        <location evidence="3">Centromere</location>
    </subcellularLocation>
    <subcellularLocation>
        <location evidence="2">Cytoplasm</location>
        <location evidence="2">Cytosol</location>
    </subcellularLocation>
    <subcellularLocation>
        <location evidence="1 25">Nucleus</location>
    </subcellularLocation>
</comment>
<dbReference type="EC" id="2.3.1.48" evidence="25"/>
<dbReference type="FunFam" id="3.40.630.30:FF:000001">
    <property type="entry name" value="Histone acetyltransferase"/>
    <property type="match status" value="1"/>
</dbReference>
<feature type="domain" description="MYST-type HAT" evidence="27">
    <location>
        <begin position="360"/>
        <end position="634"/>
    </location>
</feature>
<keyword evidence="19" id="KW-0234">DNA repair</keyword>
<evidence type="ECO:0000313" key="28">
    <source>
        <dbReference type="EMBL" id="KAE8283634.1"/>
    </source>
</evidence>
<dbReference type="GO" id="GO:0003682">
    <property type="term" value="F:chromatin binding"/>
    <property type="evidence" value="ECO:0007669"/>
    <property type="project" value="TreeGrafter"/>
</dbReference>
<dbReference type="Pfam" id="PF01853">
    <property type="entry name" value="MOZ_SAS"/>
    <property type="match status" value="1"/>
</dbReference>
<dbReference type="SUPFAM" id="SSF55729">
    <property type="entry name" value="Acyl-CoA N-acyltransferases (Nat)"/>
    <property type="match status" value="1"/>
</dbReference>
<dbReference type="GO" id="GO:0045815">
    <property type="term" value="P:transcription initiation-coupled chromatin remodeling"/>
    <property type="evidence" value="ECO:0007669"/>
    <property type="project" value="UniProtKB-ARBA"/>
</dbReference>
<feature type="compositionally biased region" description="Basic and acidic residues" evidence="26">
    <location>
        <begin position="23"/>
        <end position="34"/>
    </location>
</feature>
<dbReference type="Proteomes" id="UP000424527">
    <property type="component" value="Unassembled WGS sequence"/>
</dbReference>
<evidence type="ECO:0000256" key="1">
    <source>
        <dbReference type="ARBA" id="ARBA00004123"/>
    </source>
</evidence>
<keyword evidence="21" id="KW-0012">Acyltransferase</keyword>
<evidence type="ECO:0000256" key="11">
    <source>
        <dbReference type="ARBA" id="ARBA00022763"/>
    </source>
</evidence>
<dbReference type="InterPro" id="IPR040706">
    <property type="entry name" value="Zf-MYST"/>
</dbReference>
<dbReference type="InterPro" id="IPR050603">
    <property type="entry name" value="MYST_HAT"/>
</dbReference>
<dbReference type="InterPro" id="IPR016181">
    <property type="entry name" value="Acyl_CoA_acyltransferase"/>
</dbReference>
<dbReference type="PROSITE" id="PS51802">
    <property type="entry name" value="ZF_CCHHC"/>
    <property type="match status" value="1"/>
</dbReference>
<keyword evidence="29" id="KW-1185">Reference proteome</keyword>
<keyword evidence="6" id="KW-1017">Isopeptide bond</keyword>
<evidence type="ECO:0000256" key="15">
    <source>
        <dbReference type="ARBA" id="ARBA00022853"/>
    </source>
</evidence>
<keyword evidence="5" id="KW-0963">Cytoplasm</keyword>
<evidence type="ECO:0000313" key="29">
    <source>
        <dbReference type="Proteomes" id="UP000424527"/>
    </source>
</evidence>
<dbReference type="GO" id="GO:0003712">
    <property type="term" value="F:transcription coregulator activity"/>
    <property type="evidence" value="ECO:0007669"/>
    <property type="project" value="TreeGrafter"/>
</dbReference>
<feature type="compositionally biased region" description="Low complexity" evidence="26">
    <location>
        <begin position="39"/>
        <end position="53"/>
    </location>
</feature>
<comment type="similarity">
    <text evidence="4 25">Belongs to the MYST (SAS/MOZ) family.</text>
</comment>
<evidence type="ECO:0000259" key="27">
    <source>
        <dbReference type="PROSITE" id="PS51726"/>
    </source>
</evidence>
<dbReference type="InterPro" id="IPR002515">
    <property type="entry name" value="Znf_C2H2C"/>
</dbReference>
<feature type="region of interest" description="Disordered" evidence="26">
    <location>
        <begin position="251"/>
        <end position="323"/>
    </location>
</feature>
<evidence type="ECO:0000256" key="2">
    <source>
        <dbReference type="ARBA" id="ARBA00004514"/>
    </source>
</evidence>
<keyword evidence="20 25" id="KW-0539">Nucleus</keyword>
<feature type="region of interest" description="Disordered" evidence="26">
    <location>
        <begin position="618"/>
        <end position="638"/>
    </location>
</feature>
<dbReference type="Gene3D" id="1.10.10.10">
    <property type="entry name" value="Winged helix-like DNA-binding domain superfamily/Winged helix DNA-binding domain"/>
    <property type="match status" value="1"/>
</dbReference>
<gene>
    <name evidence="28" type="ORF">D5F01_LYC19037</name>
</gene>
<dbReference type="InterPro" id="IPR036388">
    <property type="entry name" value="WH-like_DNA-bd_sf"/>
</dbReference>
<feature type="region of interest" description="Disordered" evidence="26">
    <location>
        <begin position="1"/>
        <end position="80"/>
    </location>
</feature>
<evidence type="ECO:0000256" key="9">
    <source>
        <dbReference type="ARBA" id="ARBA00022705"/>
    </source>
</evidence>
<keyword evidence="8 28" id="KW-0808">Transferase</keyword>
<keyword evidence="13" id="KW-0862">Zinc</keyword>
<name>A0A6G0HWR7_LARCR</name>
<feature type="compositionally biased region" description="Polar residues" evidence="26">
    <location>
        <begin position="54"/>
        <end position="64"/>
    </location>
</feature>
<keyword evidence="18" id="KW-0804">Transcription</keyword>
<keyword evidence="12 24" id="KW-0863">Zinc-finger</keyword>
<keyword evidence="22" id="KW-0137">Centromere</keyword>
<dbReference type="GO" id="GO:0005829">
    <property type="term" value="C:cytosol"/>
    <property type="evidence" value="ECO:0007669"/>
    <property type="project" value="UniProtKB-SubCell"/>
</dbReference>
<evidence type="ECO:0000256" key="22">
    <source>
        <dbReference type="ARBA" id="ARBA00023328"/>
    </source>
</evidence>
<evidence type="ECO:0000256" key="26">
    <source>
        <dbReference type="SAM" id="MobiDB-lite"/>
    </source>
</evidence>
<dbReference type="Gene3D" id="3.40.630.30">
    <property type="match status" value="1"/>
</dbReference>
<evidence type="ECO:0000256" key="4">
    <source>
        <dbReference type="ARBA" id="ARBA00010107"/>
    </source>
</evidence>
<feature type="compositionally biased region" description="Basic and acidic residues" evidence="26">
    <location>
        <begin position="128"/>
        <end position="140"/>
    </location>
</feature>
<dbReference type="OrthoDB" id="787137at2759"/>
<evidence type="ECO:0000256" key="10">
    <source>
        <dbReference type="ARBA" id="ARBA00022723"/>
    </source>
</evidence>
<keyword evidence="14" id="KW-0832">Ubl conjugation</keyword>
<evidence type="ECO:0000256" key="24">
    <source>
        <dbReference type="PROSITE-ProRule" id="PRU01143"/>
    </source>
</evidence>
<dbReference type="EMBL" id="REGW02000018">
    <property type="protein sequence ID" value="KAE8283634.1"/>
    <property type="molecule type" value="Genomic_DNA"/>
</dbReference>
<dbReference type="PANTHER" id="PTHR10615">
    <property type="entry name" value="HISTONE ACETYLTRANSFERASE"/>
    <property type="match status" value="1"/>
</dbReference>
<evidence type="ECO:0000256" key="8">
    <source>
        <dbReference type="ARBA" id="ARBA00022679"/>
    </source>
</evidence>
<reference evidence="28 29" key="1">
    <citation type="submission" date="2019-07" db="EMBL/GenBank/DDBJ databases">
        <title>Chromosome genome assembly for large yellow croaker.</title>
        <authorList>
            <person name="Xiao S."/>
        </authorList>
    </citation>
    <scope>NUCLEOTIDE SEQUENCE [LARGE SCALE GENOMIC DNA]</scope>
    <source>
        <strain evidence="28">JMULYC20181020</strain>
        <tissue evidence="28">Muscle</tissue>
    </source>
</reference>
<dbReference type="GO" id="GO:0000775">
    <property type="term" value="C:chromosome, centromeric region"/>
    <property type="evidence" value="ECO:0007669"/>
    <property type="project" value="UniProtKB-SubCell"/>
</dbReference>
<evidence type="ECO:0000256" key="25">
    <source>
        <dbReference type="RuleBase" id="RU361211"/>
    </source>
</evidence>
<dbReference type="PANTHER" id="PTHR10615:SF161">
    <property type="entry name" value="HISTONE ACETYLTRANSFERASE KAT7"/>
    <property type="match status" value="1"/>
</dbReference>
<keyword evidence="9" id="KW-0235">DNA replication</keyword>
<dbReference type="Pfam" id="PF17772">
    <property type="entry name" value="zf-MYST"/>
    <property type="match status" value="1"/>
</dbReference>
<feature type="region of interest" description="Disordered" evidence="26">
    <location>
        <begin position="93"/>
        <end position="177"/>
    </location>
</feature>
<dbReference type="GO" id="GO:0010485">
    <property type="term" value="F:histone H4 acetyltransferase activity"/>
    <property type="evidence" value="ECO:0007669"/>
    <property type="project" value="TreeGrafter"/>
</dbReference>
<evidence type="ECO:0000256" key="12">
    <source>
        <dbReference type="ARBA" id="ARBA00022771"/>
    </source>
</evidence>
<dbReference type="GO" id="GO:0045935">
    <property type="term" value="P:positive regulation of nucleobase-containing compound metabolic process"/>
    <property type="evidence" value="ECO:0007669"/>
    <property type="project" value="UniProtKB-ARBA"/>
</dbReference>
<organism evidence="28 29">
    <name type="scientific">Larimichthys crocea</name>
    <name type="common">Large yellow croaker</name>
    <name type="synonym">Pseudosciaena crocea</name>
    <dbReference type="NCBI Taxonomy" id="215358"/>
    <lineage>
        <taxon>Eukaryota</taxon>
        <taxon>Metazoa</taxon>
        <taxon>Chordata</taxon>
        <taxon>Craniata</taxon>
        <taxon>Vertebrata</taxon>
        <taxon>Euteleostomi</taxon>
        <taxon>Actinopterygii</taxon>
        <taxon>Neopterygii</taxon>
        <taxon>Teleostei</taxon>
        <taxon>Neoteleostei</taxon>
        <taxon>Acanthomorphata</taxon>
        <taxon>Eupercaria</taxon>
        <taxon>Sciaenidae</taxon>
        <taxon>Larimichthys</taxon>
    </lineage>
</organism>
<dbReference type="FunFam" id="3.30.60.60:FF:000001">
    <property type="entry name" value="Histone acetyltransferase"/>
    <property type="match status" value="1"/>
</dbReference>
<evidence type="ECO:0000256" key="23">
    <source>
        <dbReference type="PIRSR" id="PIRSR602717-51"/>
    </source>
</evidence>
<comment type="caution">
    <text evidence="28">The sequence shown here is derived from an EMBL/GenBank/DDBJ whole genome shotgun (WGS) entry which is preliminary data.</text>
</comment>
<dbReference type="Gene3D" id="4.10.320.30">
    <property type="match status" value="1"/>
</dbReference>
<dbReference type="GO" id="GO:0036409">
    <property type="term" value="C:histone H3-K14 acetyltransferase complex"/>
    <property type="evidence" value="ECO:0007669"/>
    <property type="project" value="UniProtKB-ARBA"/>
</dbReference>
<feature type="active site" description="Proton donor/acceptor" evidence="23">
    <location>
        <position position="536"/>
    </location>
</feature>
<dbReference type="FunFam" id="1.10.10.10:FF:000092">
    <property type="entry name" value="Histone acetyltransferase"/>
    <property type="match status" value="1"/>
</dbReference>
<evidence type="ECO:0000256" key="3">
    <source>
        <dbReference type="ARBA" id="ARBA00004584"/>
    </source>
</evidence>
<dbReference type="Pfam" id="PF01530">
    <property type="entry name" value="zf-C2HC"/>
    <property type="match status" value="1"/>
</dbReference>
<feature type="compositionally biased region" description="Low complexity" evidence="26">
    <location>
        <begin position="149"/>
        <end position="170"/>
    </location>
</feature>
<comment type="catalytic activity">
    <reaction evidence="25">
        <text>L-lysyl-[protein] + acetyl-CoA = N(6)-acetyl-L-lysyl-[protein] + CoA + H(+)</text>
        <dbReference type="Rhea" id="RHEA:45948"/>
        <dbReference type="Rhea" id="RHEA-COMP:9752"/>
        <dbReference type="Rhea" id="RHEA-COMP:10731"/>
        <dbReference type="ChEBI" id="CHEBI:15378"/>
        <dbReference type="ChEBI" id="CHEBI:29969"/>
        <dbReference type="ChEBI" id="CHEBI:57287"/>
        <dbReference type="ChEBI" id="CHEBI:57288"/>
        <dbReference type="ChEBI" id="CHEBI:61930"/>
        <dbReference type="EC" id="2.3.1.48"/>
    </reaction>
</comment>
<dbReference type="AlphaFoldDB" id="A0A6G0HWR7"/>
<keyword evidence="10" id="KW-0479">Metal-binding</keyword>
<evidence type="ECO:0000256" key="5">
    <source>
        <dbReference type="ARBA" id="ARBA00022490"/>
    </source>
</evidence>
<evidence type="ECO:0000256" key="20">
    <source>
        <dbReference type="ARBA" id="ARBA00023242"/>
    </source>
</evidence>
<dbReference type="FunFam" id="4.10.320.30:FF:000002">
    <property type="entry name" value="Histone acetyltransferase"/>
    <property type="match status" value="1"/>
</dbReference>
<dbReference type="GO" id="GO:1902035">
    <property type="term" value="P:positive regulation of hematopoietic stem cell proliferation"/>
    <property type="evidence" value="ECO:0007669"/>
    <property type="project" value="UniProtKB-ARBA"/>
</dbReference>
<evidence type="ECO:0000256" key="19">
    <source>
        <dbReference type="ARBA" id="ARBA00023204"/>
    </source>
</evidence>
<evidence type="ECO:0000256" key="18">
    <source>
        <dbReference type="ARBA" id="ARBA00023163"/>
    </source>
</evidence>
<dbReference type="PROSITE" id="PS51726">
    <property type="entry name" value="MYST_HAT"/>
    <property type="match status" value="1"/>
</dbReference>
<keyword evidence="7" id="KW-0597">Phosphoprotein</keyword>
<dbReference type="GO" id="GO:0006357">
    <property type="term" value="P:regulation of transcription by RNA polymerase II"/>
    <property type="evidence" value="ECO:0007669"/>
    <property type="project" value="TreeGrafter"/>
</dbReference>
<proteinExistence type="inferred from homology"/>
<keyword evidence="11" id="KW-0227">DNA damage</keyword>
<dbReference type="GO" id="GO:0006260">
    <property type="term" value="P:DNA replication"/>
    <property type="evidence" value="ECO:0007669"/>
    <property type="project" value="UniProtKB-KW"/>
</dbReference>
<dbReference type="InterPro" id="IPR036060">
    <property type="entry name" value="Znf_C2H2C_sf"/>
</dbReference>
<feature type="compositionally biased region" description="Basic and acidic residues" evidence="26">
    <location>
        <begin position="251"/>
        <end position="274"/>
    </location>
</feature>
<evidence type="ECO:0000256" key="7">
    <source>
        <dbReference type="ARBA" id="ARBA00022553"/>
    </source>
</evidence>
<dbReference type="SUPFAM" id="SSF103637">
    <property type="entry name" value="CCHHC domain"/>
    <property type="match status" value="1"/>
</dbReference>
<accession>A0A6G0HWR7</accession>
<feature type="compositionally biased region" description="Basic and acidic residues" evidence="26">
    <location>
        <begin position="305"/>
        <end position="323"/>
    </location>
</feature>
<protein>
    <recommendedName>
        <fullName evidence="25">Histone acetyltransferase</fullName>
        <ecNumber evidence="25">2.3.1.48</ecNumber>
    </recommendedName>
</protein>
<evidence type="ECO:0000256" key="17">
    <source>
        <dbReference type="ARBA" id="ARBA00023015"/>
    </source>
</evidence>
<evidence type="ECO:0000256" key="16">
    <source>
        <dbReference type="ARBA" id="ARBA00022990"/>
    </source>
</evidence>
<keyword evidence="17" id="KW-0805">Transcription regulation</keyword>
<evidence type="ECO:0000256" key="14">
    <source>
        <dbReference type="ARBA" id="ARBA00022843"/>
    </source>
</evidence>
<evidence type="ECO:0000256" key="13">
    <source>
        <dbReference type="ARBA" id="ARBA00022833"/>
    </source>
</evidence>
<dbReference type="Gene3D" id="3.30.60.60">
    <property type="entry name" value="N-acetyl transferase-like"/>
    <property type="match status" value="1"/>
</dbReference>